<dbReference type="AlphaFoldDB" id="G0MWB6"/>
<dbReference type="HOGENOM" id="CLU_289218_0_0_1"/>
<feature type="region of interest" description="Disordered" evidence="1">
    <location>
        <begin position="358"/>
        <end position="380"/>
    </location>
</feature>
<dbReference type="InParanoid" id="G0MWB6"/>
<evidence type="ECO:0000313" key="2">
    <source>
        <dbReference type="EMBL" id="EGT45998.1"/>
    </source>
</evidence>
<evidence type="ECO:0000256" key="1">
    <source>
        <dbReference type="SAM" id="MobiDB-lite"/>
    </source>
</evidence>
<feature type="region of interest" description="Disordered" evidence="1">
    <location>
        <begin position="619"/>
        <end position="671"/>
    </location>
</feature>
<reference evidence="3" key="1">
    <citation type="submission" date="2011-07" db="EMBL/GenBank/DDBJ databases">
        <authorList>
            <consortium name="Caenorhabditis brenneri Sequencing and Analysis Consortium"/>
            <person name="Wilson R.K."/>
        </authorList>
    </citation>
    <scope>NUCLEOTIDE SEQUENCE [LARGE SCALE GENOMIC DNA]</scope>
    <source>
        <strain evidence="3">PB2801</strain>
    </source>
</reference>
<accession>G0MWB6</accession>
<feature type="compositionally biased region" description="Polar residues" evidence="1">
    <location>
        <begin position="471"/>
        <end position="492"/>
    </location>
</feature>
<dbReference type="EMBL" id="GL379816">
    <property type="protein sequence ID" value="EGT45998.1"/>
    <property type="molecule type" value="Genomic_DNA"/>
</dbReference>
<name>G0MWB6_CAEBE</name>
<evidence type="ECO:0000313" key="3">
    <source>
        <dbReference type="Proteomes" id="UP000008068"/>
    </source>
</evidence>
<sequence>MEENYQTYDSAQGSNPHYEYHHNGMVYYQPTPPQQHNMQWVQDFNQPAPHHAFVSQPTTYDGYHRPQYAPPPQYHDQQLYQEHQNGLPGFEQLNQSPKNNEKLCVPCRAIIKRKLIPVLHELGCLDQPAINEMSDQCPTETSVTENGNHGAHGFENTNSMKNNVEDQIGPSNVTTAPHQPVKTEDRVETLPAKLAAEVVQQQSNEGMEVGAGDLEGATQDVIPQPLEDTEARDIVEEQEDQRTVFDTSDEMGANDLSETSVINTAVEDPEFDINEIEFGYTPEASVETAPSSPGLSSEEFMAINDTEYAKEFPSFAQTDAASIVGTSTISKTLKKKYGNSFQRSNFYNNYFRLKTERSIEREEEGDTAAPPAAKKHQRKPKCFITQSDLCAPSDVPTIQLSNQLNSSATLKKDDQSQNKMSKSVPHKKLSENVRLSSGGHEMENGAYKTTGKKQSTINDSLLQNRLKPTSTVPISSNALKPSVNADQSVSVSQKKDSIVEKGMNCEERRQRYMSKAERRQLNKEKAQKQQQKASSMLSEKVAPIPTGYDSTDEDTEPDTSPLTSENSSDEVEAASANAQKFELTAIQETHTTREVGETAKVEILPAKARRLMFNANLREKKKAGKSGHTENGHVNEKGKGNNMENDVYEQQQEDHSEQRSSEKISGMNGTSEVYDDYLKGAMSERGSSLEKTEETSAKAEDGPNTPRENSEEIAEFMVQFDEDVLNDPTNPVKNQSIFKKGAKAERLRKKEFWVSALRTQFLKKYNLSTLGKHKGEFRLVIYSNAMDHIRTKLLAFNIPTAPSDLLERDQTGIGKLIFEVLSLFPYMSRCPELLEDYKHAMEHQRESSHDATEAKRWEELYSYQEKLKLRRIYEDVVCLHKEGRMEIREYSKWINLANSFYLENYNRPFLPTVEVIRRDLVTGIMDCHLDHFIGYINRQTNVRFLGKQNIRMCEWERWFSNASEEYKGNRYTCKEGITYELFDEIIAALRNDIDENPEKRGKLELAILFLTFLRRVSSTIITVDVFHHFNDLEGAIYDFEDIAALFELWFGVNKNTFLSIN</sequence>
<keyword evidence="3" id="KW-1185">Reference proteome</keyword>
<feature type="compositionally biased region" description="Basic and acidic residues" evidence="1">
    <location>
        <begin position="627"/>
        <end position="639"/>
    </location>
</feature>
<feature type="compositionally biased region" description="Basic and acidic residues" evidence="1">
    <location>
        <begin position="493"/>
        <end position="527"/>
    </location>
</feature>
<proteinExistence type="predicted"/>
<feature type="region of interest" description="Disordered" evidence="1">
    <location>
        <begin position="684"/>
        <end position="709"/>
    </location>
</feature>
<feature type="region of interest" description="Disordered" evidence="1">
    <location>
        <begin position="151"/>
        <end position="185"/>
    </location>
</feature>
<feature type="region of interest" description="Disordered" evidence="1">
    <location>
        <begin position="401"/>
        <end position="459"/>
    </location>
</feature>
<protein>
    <submittedName>
        <fullName evidence="2">Uncharacterized protein</fullName>
    </submittedName>
</protein>
<dbReference type="Proteomes" id="UP000008068">
    <property type="component" value="Unassembled WGS sequence"/>
</dbReference>
<feature type="region of interest" description="Disordered" evidence="1">
    <location>
        <begin position="471"/>
        <end position="575"/>
    </location>
</feature>
<gene>
    <name evidence="2" type="ORF">CAEBREN_25692</name>
</gene>
<organism evidence="3">
    <name type="scientific">Caenorhabditis brenneri</name>
    <name type="common">Nematode worm</name>
    <dbReference type="NCBI Taxonomy" id="135651"/>
    <lineage>
        <taxon>Eukaryota</taxon>
        <taxon>Metazoa</taxon>
        <taxon>Ecdysozoa</taxon>
        <taxon>Nematoda</taxon>
        <taxon>Chromadorea</taxon>
        <taxon>Rhabditida</taxon>
        <taxon>Rhabditina</taxon>
        <taxon>Rhabditomorpha</taxon>
        <taxon>Rhabditoidea</taxon>
        <taxon>Rhabditidae</taxon>
        <taxon>Peloderinae</taxon>
        <taxon>Caenorhabditis</taxon>
    </lineage>
</organism>
<feature type="compositionally biased region" description="Basic and acidic residues" evidence="1">
    <location>
        <begin position="687"/>
        <end position="701"/>
    </location>
</feature>
<feature type="compositionally biased region" description="Basic and acidic residues" evidence="1">
    <location>
        <begin position="652"/>
        <end position="662"/>
    </location>
</feature>